<dbReference type="PROSITE" id="PS50090">
    <property type="entry name" value="MYB_LIKE"/>
    <property type="match status" value="3"/>
</dbReference>
<keyword evidence="6" id="KW-0539">Nucleus</keyword>
<feature type="compositionally biased region" description="Basic and acidic residues" evidence="7">
    <location>
        <begin position="1"/>
        <end position="17"/>
    </location>
</feature>
<dbReference type="GO" id="GO:0019185">
    <property type="term" value="C:snRNA-activating protein complex"/>
    <property type="evidence" value="ECO:0007669"/>
    <property type="project" value="TreeGrafter"/>
</dbReference>
<feature type="compositionally biased region" description="Polar residues" evidence="7">
    <location>
        <begin position="492"/>
        <end position="501"/>
    </location>
</feature>
<dbReference type="InterPro" id="IPR001005">
    <property type="entry name" value="SANT/Myb"/>
</dbReference>
<dbReference type="InterPro" id="IPR051575">
    <property type="entry name" value="Myb-like_DNA-bd"/>
</dbReference>
<evidence type="ECO:0000259" key="9">
    <source>
        <dbReference type="PROSITE" id="PS51294"/>
    </source>
</evidence>
<organism evidence="10 11">
    <name type="scientific">Plakobranchus ocellatus</name>
    <dbReference type="NCBI Taxonomy" id="259542"/>
    <lineage>
        <taxon>Eukaryota</taxon>
        <taxon>Metazoa</taxon>
        <taxon>Spiralia</taxon>
        <taxon>Lophotrochozoa</taxon>
        <taxon>Mollusca</taxon>
        <taxon>Gastropoda</taxon>
        <taxon>Heterobranchia</taxon>
        <taxon>Euthyneura</taxon>
        <taxon>Panpulmonata</taxon>
        <taxon>Sacoglossa</taxon>
        <taxon>Placobranchoidea</taxon>
        <taxon>Plakobranchidae</taxon>
        <taxon>Plakobranchus</taxon>
    </lineage>
</organism>
<evidence type="ECO:0000259" key="8">
    <source>
        <dbReference type="PROSITE" id="PS50090"/>
    </source>
</evidence>
<dbReference type="Proteomes" id="UP000735302">
    <property type="component" value="Unassembled WGS sequence"/>
</dbReference>
<protein>
    <submittedName>
        <fullName evidence="10">Myb-related protein a</fullName>
    </submittedName>
</protein>
<evidence type="ECO:0000256" key="5">
    <source>
        <dbReference type="ARBA" id="ARBA00023163"/>
    </source>
</evidence>
<evidence type="ECO:0000256" key="4">
    <source>
        <dbReference type="ARBA" id="ARBA00023125"/>
    </source>
</evidence>
<dbReference type="Pfam" id="PF13921">
    <property type="entry name" value="Myb_DNA-bind_6"/>
    <property type="match status" value="1"/>
</dbReference>
<accession>A0AAV3ZHK9</accession>
<feature type="compositionally biased region" description="Polar residues" evidence="7">
    <location>
        <begin position="260"/>
        <end position="273"/>
    </location>
</feature>
<feature type="domain" description="Myb-like" evidence="8">
    <location>
        <begin position="90"/>
        <end position="141"/>
    </location>
</feature>
<feature type="domain" description="Myb-like" evidence="8">
    <location>
        <begin position="38"/>
        <end position="89"/>
    </location>
</feature>
<dbReference type="FunFam" id="1.10.10.60:FF:000016">
    <property type="entry name" value="Transcriptional activator Myb isoform A"/>
    <property type="match status" value="1"/>
</dbReference>
<evidence type="ECO:0000313" key="10">
    <source>
        <dbReference type="EMBL" id="GFN98630.1"/>
    </source>
</evidence>
<dbReference type="SUPFAM" id="SSF46689">
    <property type="entry name" value="Homeodomain-like"/>
    <property type="match status" value="2"/>
</dbReference>
<dbReference type="Gene3D" id="1.10.10.60">
    <property type="entry name" value="Homeodomain-like"/>
    <property type="match status" value="3"/>
</dbReference>
<sequence>MPSKKSDSRSVDSRSSEEETDDIEPLDHDYNLPQVKIKKYINRGKWSKEEDDKLRKVVEAKGFQDWKIVCSFFADRTDIQCQHRWHKVLNPDLIKGPWTREEDCRVIQLVNEYGPKRWTLISKHLKGRTGKQCRERWHNHLNPSIKKSAWTEEEDQLIYQLHRRLGNRWAEIAKYLPGRCGFQTPMTNDNRDAKTLFMPCFNEAQVNQVPLRQTEQLHSPLKSLTDSEMDGNSFGCLSSFELVRGMDVNPGCTPIKFTGDGSSAPNLQSSPTLLDSAPAAGHGGHSTPPTILRRGKYKRHSGSTLAEELENVLHELEESPLDPAGACEDIQNQDITSHQDLFHQHQTVNQQQPSANHSQENQAGDQVSPASQPQCEKSKVPQPMPTTPVRTPLEHLPFSPSQFLKSPNHSATKKLTSTPVPLYGGGGDAQPVTPKSCSKFLETSPRTPTPFKHALAEIERRERMKTWDPEELDEYNLMMREYDPGYEADLSTGVTPASQTRLSRRKPNKEVAHHIQHNRQVRQSLESKLSQEQQDLTYESLIQSPETPSKSLRGDMSLLLSPPSIIKDTLPEEVLEEVFSHPPRALGLLTRYLSRSYNILLSFPLSSPCIPLDQLKSQYRRPI</sequence>
<feature type="compositionally biased region" description="Polar residues" evidence="7">
    <location>
        <begin position="345"/>
        <end position="375"/>
    </location>
</feature>
<feature type="region of interest" description="Disordered" evidence="7">
    <location>
        <begin position="1"/>
        <end position="28"/>
    </location>
</feature>
<keyword evidence="11" id="KW-1185">Reference proteome</keyword>
<keyword evidence="2" id="KW-0677">Repeat</keyword>
<comment type="subcellular location">
    <subcellularLocation>
        <location evidence="1">Nucleus</location>
    </subcellularLocation>
</comment>
<evidence type="ECO:0000313" key="11">
    <source>
        <dbReference type="Proteomes" id="UP000735302"/>
    </source>
</evidence>
<reference evidence="10 11" key="1">
    <citation type="journal article" date="2021" name="Elife">
        <title>Chloroplast acquisition without the gene transfer in kleptoplastic sea slugs, Plakobranchus ocellatus.</title>
        <authorList>
            <person name="Maeda T."/>
            <person name="Takahashi S."/>
            <person name="Yoshida T."/>
            <person name="Shimamura S."/>
            <person name="Takaki Y."/>
            <person name="Nagai Y."/>
            <person name="Toyoda A."/>
            <person name="Suzuki Y."/>
            <person name="Arimoto A."/>
            <person name="Ishii H."/>
            <person name="Satoh N."/>
            <person name="Nishiyama T."/>
            <person name="Hasebe M."/>
            <person name="Maruyama T."/>
            <person name="Minagawa J."/>
            <person name="Obokata J."/>
            <person name="Shigenobu S."/>
        </authorList>
    </citation>
    <scope>NUCLEOTIDE SEQUENCE [LARGE SCALE GENOMIC DNA]</scope>
</reference>
<dbReference type="InterPro" id="IPR017930">
    <property type="entry name" value="Myb_dom"/>
</dbReference>
<dbReference type="PANTHER" id="PTHR46621:SF1">
    <property type="entry name" value="SNRNA-ACTIVATING PROTEIN COMPLEX SUBUNIT 4"/>
    <property type="match status" value="1"/>
</dbReference>
<feature type="domain" description="Myb-like" evidence="8">
    <location>
        <begin position="142"/>
        <end position="183"/>
    </location>
</feature>
<dbReference type="EMBL" id="BLXT01002861">
    <property type="protein sequence ID" value="GFN98630.1"/>
    <property type="molecule type" value="Genomic_DNA"/>
</dbReference>
<dbReference type="GO" id="GO:0005634">
    <property type="term" value="C:nucleus"/>
    <property type="evidence" value="ECO:0007669"/>
    <property type="project" value="UniProtKB-SubCell"/>
</dbReference>
<feature type="domain" description="HTH myb-type" evidence="9">
    <location>
        <begin position="146"/>
        <end position="181"/>
    </location>
</feature>
<keyword evidence="4" id="KW-0238">DNA-binding</keyword>
<evidence type="ECO:0000256" key="7">
    <source>
        <dbReference type="SAM" id="MobiDB-lite"/>
    </source>
</evidence>
<feature type="region of interest" description="Disordered" evidence="7">
    <location>
        <begin position="345"/>
        <end position="390"/>
    </location>
</feature>
<gene>
    <name evidence="10" type="ORF">PoB_002513600</name>
</gene>
<dbReference type="CDD" id="cd00167">
    <property type="entry name" value="SANT"/>
    <property type="match status" value="3"/>
</dbReference>
<dbReference type="InterPro" id="IPR009057">
    <property type="entry name" value="Homeodomain-like_sf"/>
</dbReference>
<dbReference type="Pfam" id="PF00249">
    <property type="entry name" value="Myb_DNA-binding"/>
    <property type="match status" value="1"/>
</dbReference>
<proteinExistence type="predicted"/>
<dbReference type="PANTHER" id="PTHR46621">
    <property type="entry name" value="SNRNA-ACTIVATING PROTEIN COMPLEX SUBUNIT 4"/>
    <property type="match status" value="1"/>
</dbReference>
<dbReference type="GO" id="GO:0042795">
    <property type="term" value="P:snRNA transcription by RNA polymerase II"/>
    <property type="evidence" value="ECO:0007669"/>
    <property type="project" value="TreeGrafter"/>
</dbReference>
<dbReference type="AlphaFoldDB" id="A0AAV3ZHK9"/>
<name>A0AAV3ZHK9_9GAST</name>
<feature type="region of interest" description="Disordered" evidence="7">
    <location>
        <begin position="260"/>
        <end position="299"/>
    </location>
</feature>
<keyword evidence="5" id="KW-0804">Transcription</keyword>
<feature type="domain" description="HTH myb-type" evidence="9">
    <location>
        <begin position="38"/>
        <end position="89"/>
    </location>
</feature>
<keyword evidence="3" id="KW-0805">Transcription regulation</keyword>
<dbReference type="PROSITE" id="PS51294">
    <property type="entry name" value="HTH_MYB"/>
    <property type="match status" value="3"/>
</dbReference>
<dbReference type="GO" id="GO:0000978">
    <property type="term" value="F:RNA polymerase II cis-regulatory region sequence-specific DNA binding"/>
    <property type="evidence" value="ECO:0007669"/>
    <property type="project" value="TreeGrafter"/>
</dbReference>
<evidence type="ECO:0000256" key="6">
    <source>
        <dbReference type="ARBA" id="ARBA00023242"/>
    </source>
</evidence>
<feature type="domain" description="HTH myb-type" evidence="9">
    <location>
        <begin position="90"/>
        <end position="145"/>
    </location>
</feature>
<feature type="region of interest" description="Disordered" evidence="7">
    <location>
        <begin position="486"/>
        <end position="521"/>
    </location>
</feature>
<dbReference type="FunFam" id="1.10.10.60:FF:000010">
    <property type="entry name" value="Transcriptional activator Myb isoform A"/>
    <property type="match status" value="1"/>
</dbReference>
<dbReference type="GO" id="GO:0042796">
    <property type="term" value="P:snRNA transcription by RNA polymerase III"/>
    <property type="evidence" value="ECO:0007669"/>
    <property type="project" value="TreeGrafter"/>
</dbReference>
<comment type="caution">
    <text evidence="10">The sequence shown here is derived from an EMBL/GenBank/DDBJ whole genome shotgun (WGS) entry which is preliminary data.</text>
</comment>
<evidence type="ECO:0000256" key="2">
    <source>
        <dbReference type="ARBA" id="ARBA00022737"/>
    </source>
</evidence>
<evidence type="ECO:0000256" key="1">
    <source>
        <dbReference type="ARBA" id="ARBA00004123"/>
    </source>
</evidence>
<evidence type="ECO:0000256" key="3">
    <source>
        <dbReference type="ARBA" id="ARBA00023015"/>
    </source>
</evidence>
<dbReference type="GO" id="GO:0001006">
    <property type="term" value="F:RNA polymerase III type 3 promoter sequence-specific DNA binding"/>
    <property type="evidence" value="ECO:0007669"/>
    <property type="project" value="TreeGrafter"/>
</dbReference>
<dbReference type="SMART" id="SM00717">
    <property type="entry name" value="SANT"/>
    <property type="match status" value="3"/>
</dbReference>